<dbReference type="Pfam" id="PF00534">
    <property type="entry name" value="Glycos_transf_1"/>
    <property type="match status" value="1"/>
</dbReference>
<dbReference type="InterPro" id="IPR028098">
    <property type="entry name" value="Glyco_trans_4-like_N"/>
</dbReference>
<dbReference type="SUPFAM" id="SSF53756">
    <property type="entry name" value="UDP-Glycosyltransferase/glycogen phosphorylase"/>
    <property type="match status" value="1"/>
</dbReference>
<keyword evidence="3" id="KW-0808">Transferase</keyword>
<dbReference type="Proteomes" id="UP000001635">
    <property type="component" value="Chromosome"/>
</dbReference>
<dbReference type="eggNOG" id="COG0438">
    <property type="taxonomic scope" value="Bacteria"/>
</dbReference>
<organism evidence="3 4">
    <name type="scientific">Cyclobacterium marinum (strain ATCC 25205 / DSM 745 / LMG 13164 / NCIMB 1802)</name>
    <name type="common">Flectobacillus marinus</name>
    <dbReference type="NCBI Taxonomy" id="880070"/>
    <lineage>
        <taxon>Bacteria</taxon>
        <taxon>Pseudomonadati</taxon>
        <taxon>Bacteroidota</taxon>
        <taxon>Cytophagia</taxon>
        <taxon>Cytophagales</taxon>
        <taxon>Cyclobacteriaceae</taxon>
        <taxon>Cyclobacterium</taxon>
    </lineage>
</organism>
<dbReference type="STRING" id="880070.Cycma_3711"/>
<feature type="domain" description="Glycosyltransferase subfamily 4-like N-terminal" evidence="2">
    <location>
        <begin position="13"/>
        <end position="167"/>
    </location>
</feature>
<evidence type="ECO:0000259" key="2">
    <source>
        <dbReference type="Pfam" id="PF13439"/>
    </source>
</evidence>
<dbReference type="EMBL" id="CP002955">
    <property type="protein sequence ID" value="AEL27423.1"/>
    <property type="molecule type" value="Genomic_DNA"/>
</dbReference>
<reference evidence="4" key="1">
    <citation type="submission" date="2011-07" db="EMBL/GenBank/DDBJ databases">
        <title>The complete genome of Cyclobacterium marinum DSM 745.</title>
        <authorList>
            <person name="Lucas S."/>
            <person name="Han J."/>
            <person name="Lapidus A."/>
            <person name="Bruce D."/>
            <person name="Goodwin L."/>
            <person name="Pitluck S."/>
            <person name="Peters L."/>
            <person name="Kyrpides N."/>
            <person name="Mavromatis K."/>
            <person name="Ivanova N."/>
            <person name="Ovchinnikova G."/>
            <person name="Chertkov O."/>
            <person name="Detter J.C."/>
            <person name="Tapia R."/>
            <person name="Han C."/>
            <person name="Land M."/>
            <person name="Hauser L."/>
            <person name="Markowitz V."/>
            <person name="Cheng J.-F."/>
            <person name="Hugenholtz P."/>
            <person name="Woyke T."/>
            <person name="Wu D."/>
            <person name="Tindall B."/>
            <person name="Schuetze A."/>
            <person name="Brambilla E."/>
            <person name="Klenk H.-P."/>
            <person name="Eisen J.A."/>
        </authorList>
    </citation>
    <scope>NUCLEOTIDE SEQUENCE [LARGE SCALE GENOMIC DNA]</scope>
    <source>
        <strain evidence="4">ATCC 25205 / DSM 745 / LMG 13164 / NCIMB 1802</strain>
    </source>
</reference>
<dbReference type="RefSeq" id="WP_014021709.1">
    <property type="nucleotide sequence ID" value="NC_015914.1"/>
</dbReference>
<dbReference type="InterPro" id="IPR050194">
    <property type="entry name" value="Glycosyltransferase_grp1"/>
</dbReference>
<evidence type="ECO:0000313" key="4">
    <source>
        <dbReference type="Proteomes" id="UP000001635"/>
    </source>
</evidence>
<sequence>MIICRIVSQLDFGGVEERLRLTSLFFSKQRKFQLHILVLGNGGYVADTLIELGISVTILNKEVKIPNVSLIFSIKQFLHKYRPNIVHTSGSEANFHGIIAAKLSNIPYIIGEEIGFPNHDYRYRLIFKLVYFLADRVIAISEAVKNRIVNLNEVSSNKVEVVYNPVNDVISPQKAVSNDLILFTKNSHDLVFVTTCRLVAVKNLRFFLDVFMKFVTIEKFSKSKLLIVGDGPEKEKLIHRVNELGITKNVTFLGFCSSIFPVLGKADVFVLPSLSEGFSISLVEAMLNNLVVISTNVGGPSEIVTHGYNGFLVDPKSEKQWLETLKSVFNLSLKNKAVIGNRAYERAKFFSLGNYGQHLIRLYTTYNKNSNTACGEN</sequence>
<dbReference type="OrthoDB" id="9811239at2"/>
<accession>G0J2T6</accession>
<feature type="domain" description="Glycosyl transferase family 1" evidence="1">
    <location>
        <begin position="185"/>
        <end position="345"/>
    </location>
</feature>
<dbReference type="PANTHER" id="PTHR45947">
    <property type="entry name" value="SULFOQUINOVOSYL TRANSFERASE SQD2"/>
    <property type="match status" value="1"/>
</dbReference>
<dbReference type="Pfam" id="PF13439">
    <property type="entry name" value="Glyco_transf_4"/>
    <property type="match status" value="1"/>
</dbReference>
<dbReference type="CDD" id="cd03801">
    <property type="entry name" value="GT4_PimA-like"/>
    <property type="match status" value="1"/>
</dbReference>
<evidence type="ECO:0000259" key="1">
    <source>
        <dbReference type="Pfam" id="PF00534"/>
    </source>
</evidence>
<dbReference type="PANTHER" id="PTHR45947:SF3">
    <property type="entry name" value="SULFOQUINOVOSYL TRANSFERASE SQD2"/>
    <property type="match status" value="1"/>
</dbReference>
<protein>
    <submittedName>
        <fullName evidence="3">Glycosyl transferase group 1</fullName>
    </submittedName>
</protein>
<proteinExistence type="predicted"/>
<dbReference type="HOGENOM" id="CLU_009583_0_3_10"/>
<name>G0J2T6_CYCMS</name>
<dbReference type="KEGG" id="cmr:Cycma_3711"/>
<keyword evidence="4" id="KW-1185">Reference proteome</keyword>
<evidence type="ECO:0000313" key="3">
    <source>
        <dbReference type="EMBL" id="AEL27423.1"/>
    </source>
</evidence>
<dbReference type="AlphaFoldDB" id="G0J2T6"/>
<dbReference type="InterPro" id="IPR001296">
    <property type="entry name" value="Glyco_trans_1"/>
</dbReference>
<gene>
    <name evidence="3" type="ordered locus">Cycma_3711</name>
</gene>
<dbReference type="GO" id="GO:0016757">
    <property type="term" value="F:glycosyltransferase activity"/>
    <property type="evidence" value="ECO:0007669"/>
    <property type="project" value="InterPro"/>
</dbReference>
<dbReference type="Gene3D" id="3.40.50.2000">
    <property type="entry name" value="Glycogen Phosphorylase B"/>
    <property type="match status" value="2"/>
</dbReference>